<dbReference type="Proteomes" id="UP000215914">
    <property type="component" value="Unassembled WGS sequence"/>
</dbReference>
<keyword evidence="2" id="KW-1185">Reference proteome</keyword>
<accession>A0A9K3JCC9</accession>
<comment type="caution">
    <text evidence="1">The sequence shown here is derived from an EMBL/GenBank/DDBJ whole genome shotgun (WGS) entry which is preliminary data.</text>
</comment>
<name>A0A9K3JCC9_HELAN</name>
<protein>
    <submittedName>
        <fullName evidence="1">Uncharacterized protein</fullName>
    </submittedName>
</protein>
<sequence length="52" mass="5977">MHEENQRGRIDINKLKVLGDAIYQTQKSLGTKFKACFAGIIGIEREAWRARD</sequence>
<gene>
    <name evidence="1" type="ORF">HanXRQr2_Chr04g0192701</name>
</gene>
<reference evidence="1" key="1">
    <citation type="journal article" date="2017" name="Nature">
        <title>The sunflower genome provides insights into oil metabolism, flowering and Asterid evolution.</title>
        <authorList>
            <person name="Badouin H."/>
            <person name="Gouzy J."/>
            <person name="Grassa C.J."/>
            <person name="Murat F."/>
            <person name="Staton S.E."/>
            <person name="Cottret L."/>
            <person name="Lelandais-Briere C."/>
            <person name="Owens G.L."/>
            <person name="Carrere S."/>
            <person name="Mayjonade B."/>
            <person name="Legrand L."/>
            <person name="Gill N."/>
            <person name="Kane N.C."/>
            <person name="Bowers J.E."/>
            <person name="Hubner S."/>
            <person name="Bellec A."/>
            <person name="Berard A."/>
            <person name="Berges H."/>
            <person name="Blanchet N."/>
            <person name="Boniface M.C."/>
            <person name="Brunel D."/>
            <person name="Catrice O."/>
            <person name="Chaidir N."/>
            <person name="Claudel C."/>
            <person name="Donnadieu C."/>
            <person name="Faraut T."/>
            <person name="Fievet G."/>
            <person name="Helmstetter N."/>
            <person name="King M."/>
            <person name="Knapp S.J."/>
            <person name="Lai Z."/>
            <person name="Le Paslier M.C."/>
            <person name="Lippi Y."/>
            <person name="Lorenzon L."/>
            <person name="Mandel J.R."/>
            <person name="Marage G."/>
            <person name="Marchand G."/>
            <person name="Marquand E."/>
            <person name="Bret-Mestries E."/>
            <person name="Morien E."/>
            <person name="Nambeesan S."/>
            <person name="Nguyen T."/>
            <person name="Pegot-Espagnet P."/>
            <person name="Pouilly N."/>
            <person name="Raftis F."/>
            <person name="Sallet E."/>
            <person name="Schiex T."/>
            <person name="Thomas J."/>
            <person name="Vandecasteele C."/>
            <person name="Vares D."/>
            <person name="Vear F."/>
            <person name="Vautrin S."/>
            <person name="Crespi M."/>
            <person name="Mangin B."/>
            <person name="Burke J.M."/>
            <person name="Salse J."/>
            <person name="Munos S."/>
            <person name="Vincourt P."/>
            <person name="Rieseberg L.H."/>
            <person name="Langlade N.B."/>
        </authorList>
    </citation>
    <scope>NUCLEOTIDE SEQUENCE</scope>
    <source>
        <tissue evidence="1">Leaves</tissue>
    </source>
</reference>
<dbReference type="AlphaFoldDB" id="A0A9K3JCC9"/>
<reference evidence="1" key="2">
    <citation type="submission" date="2020-06" db="EMBL/GenBank/DDBJ databases">
        <title>Helianthus annuus Genome sequencing and assembly Release 2.</title>
        <authorList>
            <person name="Gouzy J."/>
            <person name="Langlade N."/>
            <person name="Munos S."/>
        </authorList>
    </citation>
    <scope>NUCLEOTIDE SEQUENCE</scope>
    <source>
        <tissue evidence="1">Leaves</tissue>
    </source>
</reference>
<proteinExistence type="predicted"/>
<dbReference type="EMBL" id="MNCJ02000319">
    <property type="protein sequence ID" value="KAF5812447.1"/>
    <property type="molecule type" value="Genomic_DNA"/>
</dbReference>
<evidence type="ECO:0000313" key="2">
    <source>
        <dbReference type="Proteomes" id="UP000215914"/>
    </source>
</evidence>
<organism evidence="1 2">
    <name type="scientific">Helianthus annuus</name>
    <name type="common">Common sunflower</name>
    <dbReference type="NCBI Taxonomy" id="4232"/>
    <lineage>
        <taxon>Eukaryota</taxon>
        <taxon>Viridiplantae</taxon>
        <taxon>Streptophyta</taxon>
        <taxon>Embryophyta</taxon>
        <taxon>Tracheophyta</taxon>
        <taxon>Spermatophyta</taxon>
        <taxon>Magnoliopsida</taxon>
        <taxon>eudicotyledons</taxon>
        <taxon>Gunneridae</taxon>
        <taxon>Pentapetalae</taxon>
        <taxon>asterids</taxon>
        <taxon>campanulids</taxon>
        <taxon>Asterales</taxon>
        <taxon>Asteraceae</taxon>
        <taxon>Asteroideae</taxon>
        <taxon>Heliantheae alliance</taxon>
        <taxon>Heliantheae</taxon>
        <taxon>Helianthus</taxon>
    </lineage>
</organism>
<dbReference type="Gramene" id="mRNA:HanXRQr2_Chr04g0192701">
    <property type="protein sequence ID" value="CDS:HanXRQr2_Chr04g0192701.1"/>
    <property type="gene ID" value="HanXRQr2_Chr04g0192701"/>
</dbReference>
<evidence type="ECO:0000313" key="1">
    <source>
        <dbReference type="EMBL" id="KAF5812447.1"/>
    </source>
</evidence>